<evidence type="ECO:0000313" key="2">
    <source>
        <dbReference type="Proteomes" id="UP000001542"/>
    </source>
</evidence>
<proteinExistence type="predicted"/>
<reference evidence="1" key="2">
    <citation type="journal article" date="2007" name="Science">
        <title>Draft genome sequence of the sexually transmitted pathogen Trichomonas vaginalis.</title>
        <authorList>
            <person name="Carlton J.M."/>
            <person name="Hirt R.P."/>
            <person name="Silva J.C."/>
            <person name="Delcher A.L."/>
            <person name="Schatz M."/>
            <person name="Zhao Q."/>
            <person name="Wortman J.R."/>
            <person name="Bidwell S.L."/>
            <person name="Alsmark U.C.M."/>
            <person name="Besteiro S."/>
            <person name="Sicheritz-Ponten T."/>
            <person name="Noel C.J."/>
            <person name="Dacks J.B."/>
            <person name="Foster P.G."/>
            <person name="Simillion C."/>
            <person name="Van de Peer Y."/>
            <person name="Miranda-Saavedra D."/>
            <person name="Barton G.J."/>
            <person name="Westrop G.D."/>
            <person name="Mueller S."/>
            <person name="Dessi D."/>
            <person name="Fiori P.L."/>
            <person name="Ren Q."/>
            <person name="Paulsen I."/>
            <person name="Zhang H."/>
            <person name="Bastida-Corcuera F.D."/>
            <person name="Simoes-Barbosa A."/>
            <person name="Brown M.T."/>
            <person name="Hayes R.D."/>
            <person name="Mukherjee M."/>
            <person name="Okumura C.Y."/>
            <person name="Schneider R."/>
            <person name="Smith A.J."/>
            <person name="Vanacova S."/>
            <person name="Villalvazo M."/>
            <person name="Haas B.J."/>
            <person name="Pertea M."/>
            <person name="Feldblyum T.V."/>
            <person name="Utterback T.R."/>
            <person name="Shu C.L."/>
            <person name="Osoegawa K."/>
            <person name="de Jong P.J."/>
            <person name="Hrdy I."/>
            <person name="Horvathova L."/>
            <person name="Zubacova Z."/>
            <person name="Dolezal P."/>
            <person name="Malik S.B."/>
            <person name="Logsdon J.M. Jr."/>
            <person name="Henze K."/>
            <person name="Gupta A."/>
            <person name="Wang C.C."/>
            <person name="Dunne R.L."/>
            <person name="Upcroft J.A."/>
            <person name="Upcroft P."/>
            <person name="White O."/>
            <person name="Salzberg S.L."/>
            <person name="Tang P."/>
            <person name="Chiu C.-H."/>
            <person name="Lee Y.-S."/>
            <person name="Embley T.M."/>
            <person name="Coombs G.H."/>
            <person name="Mottram J.C."/>
            <person name="Tachezy J."/>
            <person name="Fraser-Liggett C.M."/>
            <person name="Johnson P.J."/>
        </authorList>
    </citation>
    <scope>NUCLEOTIDE SEQUENCE [LARGE SCALE GENOMIC DNA]</scope>
    <source>
        <strain evidence="1">G3</strain>
    </source>
</reference>
<dbReference type="KEGG" id="tva:4757875"/>
<protein>
    <submittedName>
        <fullName evidence="1">Uncharacterized protein</fullName>
    </submittedName>
</protein>
<evidence type="ECO:0000313" key="1">
    <source>
        <dbReference type="EMBL" id="EAY00053.1"/>
    </source>
</evidence>
<dbReference type="Proteomes" id="UP000001542">
    <property type="component" value="Unassembled WGS sequence"/>
</dbReference>
<name>A2F4U5_TRIV3</name>
<sequence>MNVLDKLIENFDQAHSIYNTNKESFTEDDIRRHIFICLVTGIGFEKYAEIMAYNNIHIPSVSTLFERQHIYGNVIEDYVLAKIQELKDRFVADDDDIYAYDAAFSGRRGAKQACGNIADVKHNFICEIGIAVKDESLAGKFKTVIALPPDAPSSMLENNILRKLLETDTMQSA</sequence>
<dbReference type="InParanoid" id="A2F4U5"/>
<gene>
    <name evidence="1" type="ORF">TVAG_196130</name>
</gene>
<organism evidence="1 2">
    <name type="scientific">Trichomonas vaginalis (strain ATCC PRA-98 / G3)</name>
    <dbReference type="NCBI Taxonomy" id="412133"/>
    <lineage>
        <taxon>Eukaryota</taxon>
        <taxon>Metamonada</taxon>
        <taxon>Parabasalia</taxon>
        <taxon>Trichomonadida</taxon>
        <taxon>Trichomonadidae</taxon>
        <taxon>Trichomonas</taxon>
    </lineage>
</organism>
<dbReference type="EMBL" id="DS113615">
    <property type="protein sequence ID" value="EAY00053.1"/>
    <property type="molecule type" value="Genomic_DNA"/>
</dbReference>
<dbReference type="AlphaFoldDB" id="A2F4U5"/>
<reference evidence="1" key="1">
    <citation type="submission" date="2006-10" db="EMBL/GenBank/DDBJ databases">
        <authorList>
            <person name="Amadeo P."/>
            <person name="Zhao Q."/>
            <person name="Wortman J."/>
            <person name="Fraser-Liggett C."/>
            <person name="Carlton J."/>
        </authorList>
    </citation>
    <scope>NUCLEOTIDE SEQUENCE</scope>
    <source>
        <strain evidence="1">G3</strain>
    </source>
</reference>
<dbReference type="RefSeq" id="XP_001312982.1">
    <property type="nucleotide sequence ID" value="XM_001312981.1"/>
</dbReference>
<keyword evidence="2" id="KW-1185">Reference proteome</keyword>
<dbReference type="VEuPathDB" id="TrichDB:TVAG_196130"/>
<accession>A2F4U5</accession>
<dbReference type="VEuPathDB" id="TrichDB:TVAGG3_0088690"/>